<accession>A0A1H9URL4</accession>
<keyword evidence="1" id="KW-1133">Transmembrane helix</keyword>
<protein>
    <submittedName>
        <fullName evidence="2">Uncharacterized protein</fullName>
    </submittedName>
</protein>
<reference evidence="2 3" key="1">
    <citation type="submission" date="2016-10" db="EMBL/GenBank/DDBJ databases">
        <authorList>
            <person name="de Groot N.N."/>
        </authorList>
    </citation>
    <scope>NUCLEOTIDE SEQUENCE [LARGE SCALE GENOMIC DNA]</scope>
    <source>
        <strain evidence="2 3">DSM 18610</strain>
    </source>
</reference>
<feature type="transmembrane region" description="Helical" evidence="1">
    <location>
        <begin position="7"/>
        <end position="26"/>
    </location>
</feature>
<keyword evidence="1" id="KW-0472">Membrane</keyword>
<evidence type="ECO:0000313" key="2">
    <source>
        <dbReference type="EMBL" id="SES11998.1"/>
    </source>
</evidence>
<name>A0A1H9URL4_9SPHI</name>
<dbReference type="AlphaFoldDB" id="A0A1H9URL4"/>
<dbReference type="EMBL" id="FOGG01000033">
    <property type="protein sequence ID" value="SES11998.1"/>
    <property type="molecule type" value="Genomic_DNA"/>
</dbReference>
<gene>
    <name evidence="2" type="ORF">SAMN04488023_13324</name>
</gene>
<keyword evidence="1" id="KW-0812">Transmembrane</keyword>
<evidence type="ECO:0000313" key="3">
    <source>
        <dbReference type="Proteomes" id="UP000199572"/>
    </source>
</evidence>
<proteinExistence type="predicted"/>
<keyword evidence="3" id="KW-1185">Reference proteome</keyword>
<dbReference type="Proteomes" id="UP000199572">
    <property type="component" value="Unassembled WGS sequence"/>
</dbReference>
<organism evidence="2 3">
    <name type="scientific">Pedobacter rhizosphaerae</name>
    <dbReference type="NCBI Taxonomy" id="390241"/>
    <lineage>
        <taxon>Bacteria</taxon>
        <taxon>Pseudomonadati</taxon>
        <taxon>Bacteroidota</taxon>
        <taxon>Sphingobacteriia</taxon>
        <taxon>Sphingobacteriales</taxon>
        <taxon>Sphingobacteriaceae</taxon>
        <taxon>Pedobacter</taxon>
    </lineage>
</organism>
<evidence type="ECO:0000256" key="1">
    <source>
        <dbReference type="SAM" id="Phobius"/>
    </source>
</evidence>
<sequence length="54" mass="6462">MFERMLRFRYGLASMASLFFVCFIFYQKTNDLNISVYQLKFAIQLQKGTLILKN</sequence>